<evidence type="ECO:0000313" key="14">
    <source>
        <dbReference type="EMBL" id="CCA57459.1"/>
    </source>
</evidence>
<proteinExistence type="inferred from homology"/>
<feature type="transmembrane region" description="Helical" evidence="11">
    <location>
        <begin position="91"/>
        <end position="117"/>
    </location>
</feature>
<dbReference type="Gene3D" id="3.40.1110.10">
    <property type="entry name" value="Calcium-transporting ATPase, cytoplasmic domain N"/>
    <property type="match status" value="2"/>
</dbReference>
<dbReference type="SFLD" id="SFLDF00027">
    <property type="entry name" value="p-type_atpase"/>
    <property type="match status" value="1"/>
</dbReference>
<dbReference type="Proteomes" id="UP000006854">
    <property type="component" value="Chromosome"/>
</dbReference>
<evidence type="ECO:0000256" key="1">
    <source>
        <dbReference type="ARBA" id="ARBA00004651"/>
    </source>
</evidence>
<dbReference type="GeneID" id="51864738"/>
<dbReference type="GO" id="GO:0005524">
    <property type="term" value="F:ATP binding"/>
    <property type="evidence" value="ECO:0007669"/>
    <property type="project" value="UniProtKB-UniRule"/>
</dbReference>
<evidence type="ECO:0000256" key="8">
    <source>
        <dbReference type="ARBA" id="ARBA00022967"/>
    </source>
</evidence>
<dbReference type="InterPro" id="IPR008250">
    <property type="entry name" value="ATPase_P-typ_transduc_dom_A_sf"/>
</dbReference>
<dbReference type="NCBIfam" id="TIGR01525">
    <property type="entry name" value="ATPase-IB_hvy"/>
    <property type="match status" value="1"/>
</dbReference>
<dbReference type="RefSeq" id="WP_015035370.1">
    <property type="nucleotide sequence ID" value="NC_018750.1"/>
</dbReference>
<dbReference type="AlphaFoldDB" id="F2RHD1"/>
<dbReference type="InterPro" id="IPR036412">
    <property type="entry name" value="HAD-like_sf"/>
</dbReference>
<dbReference type="FunFam" id="2.70.150.10:FF:000002">
    <property type="entry name" value="Copper-transporting ATPase 1, putative"/>
    <property type="match status" value="1"/>
</dbReference>
<dbReference type="NCBIfam" id="TIGR01494">
    <property type="entry name" value="ATPase_P-type"/>
    <property type="match status" value="2"/>
</dbReference>
<evidence type="ECO:0000256" key="5">
    <source>
        <dbReference type="ARBA" id="ARBA00022741"/>
    </source>
</evidence>
<dbReference type="GO" id="GO:0016887">
    <property type="term" value="F:ATP hydrolysis activity"/>
    <property type="evidence" value="ECO:0007669"/>
    <property type="project" value="InterPro"/>
</dbReference>
<keyword evidence="3 11" id="KW-0812">Transmembrane</keyword>
<evidence type="ECO:0000256" key="3">
    <source>
        <dbReference type="ARBA" id="ARBA00022692"/>
    </source>
</evidence>
<dbReference type="SUPFAM" id="SSF81660">
    <property type="entry name" value="Metal cation-transporting ATPase, ATP-binding domain N"/>
    <property type="match status" value="1"/>
</dbReference>
<dbReference type="InterPro" id="IPR023298">
    <property type="entry name" value="ATPase_P-typ_TM_dom_sf"/>
</dbReference>
<reference evidence="14 15" key="1">
    <citation type="journal article" date="2011" name="BMC Genomics">
        <title>Genome-wide analysis of the role of GlnR in Streptomyces venezuelae provides new insights into global nitrogen regulation in actinomycetes.</title>
        <authorList>
            <person name="Pullan S.T."/>
            <person name="Bibb M.J."/>
            <person name="Merrick M."/>
        </authorList>
    </citation>
    <scope>NUCLEOTIDE SEQUENCE [LARGE SCALE GENOMIC DNA]</scope>
    <source>
        <strain evidence="15">ATCC 10712 / CBS 650.69 / DSM 40230 / JCM 4526 / NBRC 13096 / PD 04745</strain>
    </source>
</reference>
<evidence type="ECO:0000256" key="4">
    <source>
        <dbReference type="ARBA" id="ARBA00022723"/>
    </source>
</evidence>
<dbReference type="InterPro" id="IPR044492">
    <property type="entry name" value="P_typ_ATPase_HD_dom"/>
</dbReference>
<dbReference type="InterPro" id="IPR027256">
    <property type="entry name" value="P-typ_ATPase_IB"/>
</dbReference>
<feature type="compositionally biased region" description="Low complexity" evidence="12">
    <location>
        <begin position="451"/>
        <end position="497"/>
    </location>
</feature>
<gene>
    <name evidence="14" type="ordered locus">SVEN_4173</name>
</gene>
<evidence type="ECO:0000256" key="7">
    <source>
        <dbReference type="ARBA" id="ARBA00022842"/>
    </source>
</evidence>
<evidence type="ECO:0000256" key="11">
    <source>
        <dbReference type="RuleBase" id="RU362081"/>
    </source>
</evidence>
<sequence>MPSALDQRPAPTAAGPRPAAPRRRTRVLALPEARWALAALVLFLAALPLKLLDAPAWTWAPLFAATYVTGGWEPGWEGLKALKDRTLDVDLLMVVAALGAAAIGQVLDGALLIVIFATSGALEAVATARTADSVRGLLDLAPTTATRLLPDGREERVAAEELRVGDTVLVRPGERVGADGRVLDGASEVDQATITGEPLPVAKRAGDEVFAGTVNGTGALRVRVGRDPADSVIARIVRMVEEASETKAPTQLFIEKVEQRYSIGMVIATLAVFAVPLAFGSALQPALLRAMTFMIVASPCAVVLSTMPPLLSAIANAGRHGVLAKSAVVMERLGQVDTVALDKTGTLTEGTPRVTDVRPLVGTEVGAGRGGGLDVDLGADPGSDPDGHLDADGLLALAAAAEHPSEHPLARAIVAAAHERGLAVAAATDFTSVPGRGVTATVEGRTIEVGSPTSTPAGADAPTSSATGTSSPTSSATGTSSPTSSAAGTGSPTSDTARPYAPTNSTAKAGSPTTSPAGTSSPTSRTAAADTPTSSSAKAGSPTSADPNAQQAAAVVRVLEEQGRTAVVVRRDGVAVGVLGIADRLRPDARATVSALTALTGRAPVLLTGDNESAARHLAAEAGITDVRAGLLPQDKVAAVRHWESEGRRVLVVGDGVNDAPALAAAHTGIAMGKAGSDLALETADAVVVRDELATIPAAVALSRKARRLVVQNLVIAGAFIATLVTWDLIGTLPLPLGVAGHEGSTVVVGLNGLRLLREAAWPNTHTPGYEAPPGD</sequence>
<dbReference type="HOGENOM" id="CLU_001771_6_3_11"/>
<dbReference type="SFLD" id="SFLDS00003">
    <property type="entry name" value="Haloacid_Dehalogenase"/>
    <property type="match status" value="1"/>
</dbReference>
<dbReference type="STRING" id="953739.SVEN_4173"/>
<keyword evidence="5 11" id="KW-0547">Nucleotide-binding</keyword>
<organism evidence="14 15">
    <name type="scientific">Streptomyces venezuelae (strain ATCC 10712 / CBS 650.69 / DSM 40230 / JCM 4526 / NBRC 13096 / PD 04745)</name>
    <dbReference type="NCBI Taxonomy" id="953739"/>
    <lineage>
        <taxon>Bacteria</taxon>
        <taxon>Bacillati</taxon>
        <taxon>Actinomycetota</taxon>
        <taxon>Actinomycetes</taxon>
        <taxon>Kitasatosporales</taxon>
        <taxon>Streptomycetaceae</taxon>
        <taxon>Streptomyces</taxon>
    </lineage>
</organism>
<dbReference type="InterPro" id="IPR051949">
    <property type="entry name" value="Cation_Transport_ATPase"/>
</dbReference>
<dbReference type="KEGG" id="sve:SVEN_4173"/>
<evidence type="ECO:0000259" key="13">
    <source>
        <dbReference type="Pfam" id="PF00122"/>
    </source>
</evidence>
<feature type="compositionally biased region" description="Low complexity" evidence="12">
    <location>
        <begin position="509"/>
        <end position="539"/>
    </location>
</feature>
<dbReference type="GO" id="GO:0005886">
    <property type="term" value="C:plasma membrane"/>
    <property type="evidence" value="ECO:0007669"/>
    <property type="project" value="UniProtKB-SubCell"/>
</dbReference>
<feature type="region of interest" description="Disordered" evidence="12">
    <location>
        <begin position="441"/>
        <end position="549"/>
    </location>
</feature>
<dbReference type="SUPFAM" id="SSF81665">
    <property type="entry name" value="Calcium ATPase, transmembrane domain M"/>
    <property type="match status" value="1"/>
</dbReference>
<keyword evidence="11" id="KW-1003">Cell membrane</keyword>
<feature type="compositionally biased region" description="Low complexity" evidence="12">
    <location>
        <begin position="8"/>
        <end position="17"/>
    </location>
</feature>
<comment type="similarity">
    <text evidence="2 11">Belongs to the cation transport ATPase (P-type) (TC 3.A.3) family. Type IB subfamily.</text>
</comment>
<dbReference type="PROSITE" id="PS01229">
    <property type="entry name" value="COF_2"/>
    <property type="match status" value="1"/>
</dbReference>
<dbReference type="PANTHER" id="PTHR43079:SF1">
    <property type="entry name" value="CADMIUM_ZINC-TRANSPORTING ATPASE HMA1, CHLOROPLASTIC-RELATED"/>
    <property type="match status" value="1"/>
</dbReference>
<dbReference type="InterPro" id="IPR023299">
    <property type="entry name" value="ATPase_P-typ_cyto_dom_N"/>
</dbReference>
<evidence type="ECO:0000256" key="6">
    <source>
        <dbReference type="ARBA" id="ARBA00022840"/>
    </source>
</evidence>
<dbReference type="SFLD" id="SFLDG00002">
    <property type="entry name" value="C1.7:_P-type_atpase_like"/>
    <property type="match status" value="1"/>
</dbReference>
<feature type="transmembrane region" description="Helical" evidence="11">
    <location>
        <begin position="261"/>
        <end position="280"/>
    </location>
</feature>
<comment type="subcellular location">
    <subcellularLocation>
        <location evidence="1">Cell membrane</location>
        <topology evidence="1">Multi-pass membrane protein</topology>
    </subcellularLocation>
</comment>
<feature type="transmembrane region" description="Helical" evidence="11">
    <location>
        <begin position="33"/>
        <end position="52"/>
    </location>
</feature>
<dbReference type="EMBL" id="FR845719">
    <property type="protein sequence ID" value="CCA57459.1"/>
    <property type="molecule type" value="Genomic_DNA"/>
</dbReference>
<feature type="transmembrane region" description="Helical" evidence="11">
    <location>
        <begin position="286"/>
        <end position="304"/>
    </location>
</feature>
<dbReference type="GO" id="GO:0019829">
    <property type="term" value="F:ATPase-coupled monoatomic cation transmembrane transporter activity"/>
    <property type="evidence" value="ECO:0007669"/>
    <property type="project" value="InterPro"/>
</dbReference>
<keyword evidence="10 11" id="KW-0472">Membrane</keyword>
<dbReference type="GO" id="GO:0046872">
    <property type="term" value="F:metal ion binding"/>
    <property type="evidence" value="ECO:0007669"/>
    <property type="project" value="UniProtKB-KW"/>
</dbReference>
<keyword evidence="14" id="KW-0378">Hydrolase</keyword>
<dbReference type="Gene3D" id="3.40.50.1000">
    <property type="entry name" value="HAD superfamily/HAD-like"/>
    <property type="match status" value="2"/>
</dbReference>
<dbReference type="eggNOG" id="COG2217">
    <property type="taxonomic scope" value="Bacteria"/>
</dbReference>
<dbReference type="PRINTS" id="PR00120">
    <property type="entry name" value="HATPASE"/>
</dbReference>
<dbReference type="InterPro" id="IPR023214">
    <property type="entry name" value="HAD_sf"/>
</dbReference>
<keyword evidence="9 11" id="KW-1133">Transmembrane helix</keyword>
<evidence type="ECO:0000256" key="2">
    <source>
        <dbReference type="ARBA" id="ARBA00006024"/>
    </source>
</evidence>
<dbReference type="Pfam" id="PF00122">
    <property type="entry name" value="E1-E2_ATPase"/>
    <property type="match status" value="1"/>
</dbReference>
<dbReference type="InterPro" id="IPR059000">
    <property type="entry name" value="ATPase_P-type_domA"/>
</dbReference>
<feature type="domain" description="P-type ATPase A" evidence="13">
    <location>
        <begin position="140"/>
        <end position="241"/>
    </location>
</feature>
<dbReference type="Gene3D" id="2.70.150.10">
    <property type="entry name" value="Calcium-transporting ATPase, cytoplasmic transduction domain A"/>
    <property type="match status" value="1"/>
</dbReference>
<evidence type="ECO:0000256" key="10">
    <source>
        <dbReference type="ARBA" id="ARBA00023136"/>
    </source>
</evidence>
<dbReference type="InterPro" id="IPR001757">
    <property type="entry name" value="P_typ_ATPase"/>
</dbReference>
<dbReference type="SUPFAM" id="SSF56784">
    <property type="entry name" value="HAD-like"/>
    <property type="match status" value="1"/>
</dbReference>
<name>F2RHD1_STRVP</name>
<keyword evidence="15" id="KW-1185">Reference proteome</keyword>
<feature type="region of interest" description="Disordered" evidence="12">
    <location>
        <begin position="1"/>
        <end position="21"/>
    </location>
</feature>
<keyword evidence="6 11" id="KW-0067">ATP-binding</keyword>
<dbReference type="InterPro" id="IPR018303">
    <property type="entry name" value="ATPase_P-typ_P_site"/>
</dbReference>
<protein>
    <submittedName>
        <fullName evidence="14">Lead, cadmium, zinc and mercury transporting ATPase Copper-translocating P-type ATPase</fullName>
        <ecNumber evidence="14">3.6.3.3</ecNumber>
    </submittedName>
</protein>
<feature type="transmembrane region" description="Helical" evidence="11">
    <location>
        <begin position="709"/>
        <end position="730"/>
    </location>
</feature>
<keyword evidence="4 11" id="KW-0479">Metal-binding</keyword>
<accession>F2RHD1</accession>
<dbReference type="PRINTS" id="PR00119">
    <property type="entry name" value="CATATPASE"/>
</dbReference>
<evidence type="ECO:0000256" key="12">
    <source>
        <dbReference type="SAM" id="MobiDB-lite"/>
    </source>
</evidence>
<evidence type="ECO:0000256" key="9">
    <source>
        <dbReference type="ARBA" id="ARBA00022989"/>
    </source>
</evidence>
<dbReference type="EC" id="3.6.3.3" evidence="14"/>
<dbReference type="PATRIC" id="fig|953739.5.peg.6672"/>
<dbReference type="PROSITE" id="PS00154">
    <property type="entry name" value="ATPASE_E1_E2"/>
    <property type="match status" value="1"/>
</dbReference>
<dbReference type="OrthoDB" id="7059309at2"/>
<keyword evidence="8" id="KW-1278">Translocase</keyword>
<dbReference type="PANTHER" id="PTHR43079">
    <property type="entry name" value="PROBABLE CADMIUM/ZINC-TRANSPORTING ATPASE HMA1"/>
    <property type="match status" value="1"/>
</dbReference>
<dbReference type="SUPFAM" id="SSF81653">
    <property type="entry name" value="Calcium ATPase, transduction domain A"/>
    <property type="match status" value="1"/>
</dbReference>
<dbReference type="Pfam" id="PF00702">
    <property type="entry name" value="Hydrolase"/>
    <property type="match status" value="2"/>
</dbReference>
<keyword evidence="7" id="KW-0460">Magnesium</keyword>
<evidence type="ECO:0000313" key="15">
    <source>
        <dbReference type="Proteomes" id="UP000006854"/>
    </source>
</evidence>